<dbReference type="SUPFAM" id="SSF51011">
    <property type="entry name" value="Glycosyl hydrolase domain"/>
    <property type="match status" value="1"/>
</dbReference>
<dbReference type="Gene3D" id="2.60.40.1180">
    <property type="entry name" value="Golgi alpha-mannosidase II"/>
    <property type="match status" value="1"/>
</dbReference>
<evidence type="ECO:0000259" key="8">
    <source>
        <dbReference type="Pfam" id="PF17801"/>
    </source>
</evidence>
<feature type="domain" description="Alpha galactosidase C-terminal" evidence="8">
    <location>
        <begin position="384"/>
        <end position="455"/>
    </location>
</feature>
<organism evidence="9 10">
    <name type="scientific">Nocardia jiangxiensis</name>
    <dbReference type="NCBI Taxonomy" id="282685"/>
    <lineage>
        <taxon>Bacteria</taxon>
        <taxon>Bacillati</taxon>
        <taxon>Actinomycetota</taxon>
        <taxon>Actinomycetes</taxon>
        <taxon>Mycobacteriales</taxon>
        <taxon>Nocardiaceae</taxon>
        <taxon>Nocardia</taxon>
    </lineage>
</organism>
<dbReference type="EMBL" id="JBIAQY010000001">
    <property type="protein sequence ID" value="MFF3566237.1"/>
    <property type="molecule type" value="Genomic_DNA"/>
</dbReference>
<evidence type="ECO:0000256" key="4">
    <source>
        <dbReference type="ARBA" id="ARBA00023295"/>
    </source>
</evidence>
<dbReference type="Proteomes" id="UP001601992">
    <property type="component" value="Unassembled WGS sequence"/>
</dbReference>
<evidence type="ECO:0000313" key="10">
    <source>
        <dbReference type="Proteomes" id="UP001601992"/>
    </source>
</evidence>
<keyword evidence="2" id="KW-0732">Signal</keyword>
<name>A0ABW6RQH5_9NOCA</name>
<evidence type="ECO:0000256" key="5">
    <source>
        <dbReference type="RuleBase" id="RU361168"/>
    </source>
</evidence>
<keyword evidence="5" id="KW-1015">Disulfide bond</keyword>
<evidence type="ECO:0000256" key="7">
    <source>
        <dbReference type="SAM" id="Phobius"/>
    </source>
</evidence>
<accession>A0ABW6RQH5</accession>
<feature type="transmembrane region" description="Helical" evidence="7">
    <location>
        <begin position="33"/>
        <end position="52"/>
    </location>
</feature>
<dbReference type="GO" id="GO:0016798">
    <property type="term" value="F:hydrolase activity, acting on glycosyl bonds"/>
    <property type="evidence" value="ECO:0007669"/>
    <property type="project" value="UniProtKB-KW"/>
</dbReference>
<evidence type="ECO:0000313" key="9">
    <source>
        <dbReference type="EMBL" id="MFF3566237.1"/>
    </source>
</evidence>
<evidence type="ECO:0000256" key="3">
    <source>
        <dbReference type="ARBA" id="ARBA00022801"/>
    </source>
</evidence>
<dbReference type="CDD" id="cd14792">
    <property type="entry name" value="GH27"/>
    <property type="match status" value="1"/>
</dbReference>
<dbReference type="Pfam" id="PF17801">
    <property type="entry name" value="Melibiase_C"/>
    <property type="match status" value="1"/>
</dbReference>
<dbReference type="Gene3D" id="3.20.20.70">
    <property type="entry name" value="Aldolase class I"/>
    <property type="match status" value="1"/>
</dbReference>
<dbReference type="SUPFAM" id="SSF51445">
    <property type="entry name" value="(Trans)glycosidases"/>
    <property type="match status" value="1"/>
</dbReference>
<dbReference type="Pfam" id="PF16499">
    <property type="entry name" value="Melibiase_2"/>
    <property type="match status" value="1"/>
</dbReference>
<evidence type="ECO:0000256" key="1">
    <source>
        <dbReference type="ARBA" id="ARBA00009743"/>
    </source>
</evidence>
<evidence type="ECO:0000256" key="2">
    <source>
        <dbReference type="ARBA" id="ARBA00022729"/>
    </source>
</evidence>
<reference evidence="9 10" key="1">
    <citation type="submission" date="2024-10" db="EMBL/GenBank/DDBJ databases">
        <title>The Natural Products Discovery Center: Release of the First 8490 Sequenced Strains for Exploring Actinobacteria Biosynthetic Diversity.</title>
        <authorList>
            <person name="Kalkreuter E."/>
            <person name="Kautsar S.A."/>
            <person name="Yang D."/>
            <person name="Bader C.D."/>
            <person name="Teijaro C.N."/>
            <person name="Fluegel L."/>
            <person name="Davis C.M."/>
            <person name="Simpson J.R."/>
            <person name="Lauterbach L."/>
            <person name="Steele A.D."/>
            <person name="Gui C."/>
            <person name="Meng S."/>
            <person name="Li G."/>
            <person name="Viehrig K."/>
            <person name="Ye F."/>
            <person name="Su P."/>
            <person name="Kiefer A.F."/>
            <person name="Nichols A."/>
            <person name="Cepeda A.J."/>
            <person name="Yan W."/>
            <person name="Fan B."/>
            <person name="Jiang Y."/>
            <person name="Adhikari A."/>
            <person name="Zheng C.-J."/>
            <person name="Schuster L."/>
            <person name="Cowan T.M."/>
            <person name="Smanski M.J."/>
            <person name="Chevrette M.G."/>
            <person name="De Carvalho L.P.S."/>
            <person name="Shen B."/>
        </authorList>
    </citation>
    <scope>NUCLEOTIDE SEQUENCE [LARGE SCALE GENOMIC DNA]</scope>
    <source>
        <strain evidence="9 10">NPDC002593</strain>
    </source>
</reference>
<dbReference type="PRINTS" id="PR00740">
    <property type="entry name" value="GLHYDRLASE27"/>
</dbReference>
<keyword evidence="7" id="KW-1133">Transmembrane helix</keyword>
<dbReference type="InterPro" id="IPR002241">
    <property type="entry name" value="Glyco_hydro_27"/>
</dbReference>
<comment type="similarity">
    <text evidence="1 5">Belongs to the glycosyl hydrolase 27 family.</text>
</comment>
<comment type="catalytic activity">
    <reaction evidence="5">
        <text>Hydrolysis of terminal, non-reducing alpha-D-galactose residues in alpha-D-galactosides, including galactose oligosaccharides, galactomannans and galactolipids.</text>
        <dbReference type="EC" id="3.2.1.22"/>
    </reaction>
</comment>
<dbReference type="InterPro" id="IPR041233">
    <property type="entry name" value="Melibiase_C"/>
</dbReference>
<dbReference type="EC" id="3.2.1.22" evidence="5"/>
<feature type="region of interest" description="Disordered" evidence="6">
    <location>
        <begin position="1"/>
        <end position="26"/>
    </location>
</feature>
<dbReference type="InterPro" id="IPR013780">
    <property type="entry name" value="Glyco_hydro_b"/>
</dbReference>
<gene>
    <name evidence="9" type="ORF">ACFYXQ_00485</name>
</gene>
<dbReference type="InterPro" id="IPR017853">
    <property type="entry name" value="GH"/>
</dbReference>
<comment type="caution">
    <text evidence="9">The sequence shown here is derived from an EMBL/GenBank/DDBJ whole genome shotgun (WGS) entry which is preliminary data.</text>
</comment>
<dbReference type="InterPro" id="IPR013785">
    <property type="entry name" value="Aldolase_TIM"/>
</dbReference>
<keyword evidence="7" id="KW-0472">Membrane</keyword>
<sequence>MVSKVGRPIPGRVGRSALSGDGSGGRPGARHGVVVALVAALTVALVLIGGVASAPFADTVHLGETAIAIPGVARTPPMGWNSWNAYGCSVDEHTVEQAADAMVASGMREAGYRYVVVDDCWFALQRAASGALQPDPTRFPHGIAALAAYVHARGLKFGIYESPNSRTCAQISGTYPGSTGSSGHEPLDARTFASWGVDYLKYDWCSPDSNIDRQVSAFTRMRDALRATGRPIVYSINPNSRVPGAPPGGIYDWSGIGTLWRTTNDLLPGWALHQGPAGDQGVSEILSSTVASAKRAGAGHWADPDMLEVGVPGVLGTSYPGLTEAEQRTQFGMWALLAAPLIAGNALPYMNETTWRLLTDPAIIAVDQDPLAAPVTVVPGTDEKVWRRTLSDGSVAVALWNNDDSTATISIPLARLDLPAAEGFTARNLWSGAHATVRTAVGAQVAAHDTVLLRISPTPVT</sequence>
<evidence type="ECO:0000256" key="6">
    <source>
        <dbReference type="SAM" id="MobiDB-lite"/>
    </source>
</evidence>
<dbReference type="RefSeq" id="WP_387402372.1">
    <property type="nucleotide sequence ID" value="NZ_JBIAQY010000001.1"/>
</dbReference>
<dbReference type="PANTHER" id="PTHR11452">
    <property type="entry name" value="ALPHA-GALACTOSIDASE/ALPHA-N-ACETYLGALACTOSAMINIDASE"/>
    <property type="match status" value="1"/>
</dbReference>
<dbReference type="PANTHER" id="PTHR11452:SF75">
    <property type="entry name" value="ALPHA-GALACTOSIDASE MEL1"/>
    <property type="match status" value="1"/>
</dbReference>
<protein>
    <recommendedName>
        <fullName evidence="5">Alpha-galactosidase</fullName>
        <ecNumber evidence="5">3.2.1.22</ecNumber>
    </recommendedName>
    <alternativeName>
        <fullName evidence="5">Melibiase</fullName>
    </alternativeName>
</protein>
<keyword evidence="7" id="KW-0812">Transmembrane</keyword>
<keyword evidence="10" id="KW-1185">Reference proteome</keyword>
<keyword evidence="4 5" id="KW-0326">Glycosidase</keyword>
<proteinExistence type="inferred from homology"/>
<keyword evidence="3 5" id="KW-0378">Hydrolase</keyword>